<dbReference type="AlphaFoldDB" id="A0A3B0QS40"/>
<evidence type="ECO:0000256" key="2">
    <source>
        <dbReference type="ARBA" id="ARBA00023136"/>
    </source>
</evidence>
<dbReference type="Gene3D" id="2.40.160.50">
    <property type="entry name" value="membrane protein fhac: a member of the omp85/tpsb transporter family"/>
    <property type="match status" value="1"/>
</dbReference>
<reference evidence="4" key="1">
    <citation type="submission" date="2018-06" db="EMBL/GenBank/DDBJ databases">
        <authorList>
            <person name="Zhirakovskaya E."/>
        </authorList>
    </citation>
    <scope>NUCLEOTIDE SEQUENCE</scope>
</reference>
<evidence type="ECO:0000313" key="4">
    <source>
        <dbReference type="EMBL" id="VAV82899.1"/>
    </source>
</evidence>
<evidence type="ECO:0000256" key="1">
    <source>
        <dbReference type="ARBA" id="ARBA00004370"/>
    </source>
</evidence>
<evidence type="ECO:0000259" key="3">
    <source>
        <dbReference type="Pfam" id="PF01103"/>
    </source>
</evidence>
<dbReference type="EMBL" id="UOEB01000048">
    <property type="protein sequence ID" value="VAV82899.1"/>
    <property type="molecule type" value="Genomic_DNA"/>
</dbReference>
<organism evidence="4">
    <name type="scientific">hydrothermal vent metagenome</name>
    <dbReference type="NCBI Taxonomy" id="652676"/>
    <lineage>
        <taxon>unclassified sequences</taxon>
        <taxon>metagenomes</taxon>
        <taxon>ecological metagenomes</taxon>
    </lineage>
</organism>
<name>A0A3B0QS40_9ZZZZ</name>
<feature type="domain" description="Bacterial surface antigen (D15)" evidence="3">
    <location>
        <begin position="473"/>
        <end position="820"/>
    </location>
</feature>
<proteinExistence type="predicted"/>
<comment type="subcellular location">
    <subcellularLocation>
        <location evidence="1">Membrane</location>
    </subcellularLocation>
</comment>
<dbReference type="InterPro" id="IPR000184">
    <property type="entry name" value="Bac_surfAg_D15"/>
</dbReference>
<dbReference type="GO" id="GO:0019867">
    <property type="term" value="C:outer membrane"/>
    <property type="evidence" value="ECO:0007669"/>
    <property type="project" value="InterPro"/>
</dbReference>
<protein>
    <recommendedName>
        <fullName evidence="3">Bacterial surface antigen (D15) domain-containing protein</fullName>
    </recommendedName>
</protein>
<dbReference type="PROSITE" id="PS51257">
    <property type="entry name" value="PROKAR_LIPOPROTEIN"/>
    <property type="match status" value="1"/>
</dbReference>
<dbReference type="Pfam" id="PF01103">
    <property type="entry name" value="Omp85"/>
    <property type="match status" value="1"/>
</dbReference>
<accession>A0A3B0QS40</accession>
<keyword evidence="2" id="KW-0472">Membrane</keyword>
<gene>
    <name evidence="4" type="ORF">MNBD_BACTEROID02-28</name>
</gene>
<sequence length="845" mass="96842">MKKTLAKISIFIVIISVITSCNVVKKVGDDQHLLTQTSVFVNGKKNASEELKNLIYQQPNGKLFGIPLRLHIYNLARDHRDSLFEVWLDKHPKRRARLTKKLSKKQVNQLKESSLGFNNWLRKTGEAPVIIDSLKTNRSKKRLEGYYSFNGWFDRKITHEINTNKNKRASIDYHVNTGKPYILDSIFTSISSVLIDSLYQVSKESSLLKKGVQYKERDFTDERDRLSETFRNSGVYHFSQDYVRFEIDTIGKNKKVDVDVIIQDRIIRNEDSVTTIPFKIYTIKAVNIITDDAFINRGKPFQDSISYENYNLYSYGKMRYRPKALIDAIFISKDHIFRDVDRLNTYRHLNELRTFKYPTIDYIVNDNDNTLTANILLSPRKKYGLGFDVDISQSNIQSIGLAFSTSLYIRNIFRGAETLEISALGSIGASKDNATKDQFFDINEIGVDAKLIIPRFFFPFNTKRIIPKHMSPSTRISLGFTSQTNIGLDKQTVNGILNYNWSPSKTVTNSVDLFSTQYIRNLNPQNYFTVYQNSYKSLNNIAQQFNQNPLNVDTSGNLIIPIGANNFISEVLNEETPLTPQDDDFRAVNNIDERKQRLTEDNLIISSNFSFIKDKRESLTDQKFSIFRFKFEAAGNILKSLSSTLGLKKNQDNKYELFGVAFSQYLKTELDYIKYWSLGGKNVLAIRSYFGIAIPYGNSNSIPFSKSFFAGGPNDNRAWTAYDLGPGSSDSNNEFNEANMKLAFSLEQRFNLFGSVNGALFIDAGNIWNVRDSEIDPNAIFDSFSSLKDIAIGSGFGLRYDFGFFVLRGDIGFKTYDPSFKDNNRWFNDYNFANAVYNIGINYPF</sequence>